<dbReference type="SUPFAM" id="SSF52540">
    <property type="entry name" value="P-loop containing nucleoside triphosphate hydrolases"/>
    <property type="match status" value="1"/>
</dbReference>
<gene>
    <name evidence="4" type="ORF">RDB_LOCUS75111</name>
</gene>
<evidence type="ECO:0000259" key="3">
    <source>
        <dbReference type="Pfam" id="PF24883"/>
    </source>
</evidence>
<evidence type="ECO:0000313" key="4">
    <source>
        <dbReference type="EMBL" id="CAE6471318.1"/>
    </source>
</evidence>
<keyword evidence="1" id="KW-0677">Repeat</keyword>
<dbReference type="InterPro" id="IPR027417">
    <property type="entry name" value="P-loop_NTPase"/>
</dbReference>
<feature type="domain" description="Nephrocystin 3-like N-terminal" evidence="3">
    <location>
        <begin position="283"/>
        <end position="443"/>
    </location>
</feature>
<evidence type="ECO:0000256" key="2">
    <source>
        <dbReference type="SAM" id="MobiDB-lite"/>
    </source>
</evidence>
<feature type="compositionally biased region" description="Polar residues" evidence="2">
    <location>
        <begin position="48"/>
        <end position="60"/>
    </location>
</feature>
<organism evidence="4 5">
    <name type="scientific">Rhizoctonia solani</name>
    <dbReference type="NCBI Taxonomy" id="456999"/>
    <lineage>
        <taxon>Eukaryota</taxon>
        <taxon>Fungi</taxon>
        <taxon>Dikarya</taxon>
        <taxon>Basidiomycota</taxon>
        <taxon>Agaricomycotina</taxon>
        <taxon>Agaricomycetes</taxon>
        <taxon>Cantharellales</taxon>
        <taxon>Ceratobasidiaceae</taxon>
        <taxon>Rhizoctonia</taxon>
    </lineage>
</organism>
<evidence type="ECO:0000256" key="1">
    <source>
        <dbReference type="ARBA" id="ARBA00022737"/>
    </source>
</evidence>
<dbReference type="PANTHER" id="PTHR10039:SF17">
    <property type="entry name" value="FUNGAL STAND N-TERMINAL GOODBYE DOMAIN-CONTAINING PROTEIN-RELATED"/>
    <property type="match status" value="1"/>
</dbReference>
<protein>
    <recommendedName>
        <fullName evidence="3">Nephrocystin 3-like N-terminal domain-containing protein</fullName>
    </recommendedName>
</protein>
<reference evidence="4" key="1">
    <citation type="submission" date="2021-01" db="EMBL/GenBank/DDBJ databases">
        <authorList>
            <person name="Kaushik A."/>
        </authorList>
    </citation>
    <scope>NUCLEOTIDE SEQUENCE</scope>
    <source>
        <strain evidence="4">AG6-10EEA</strain>
    </source>
</reference>
<feature type="region of interest" description="Disordered" evidence="2">
    <location>
        <begin position="1"/>
        <end position="68"/>
    </location>
</feature>
<dbReference type="InterPro" id="IPR056884">
    <property type="entry name" value="NPHP3-like_N"/>
</dbReference>
<proteinExistence type="predicted"/>
<dbReference type="PANTHER" id="PTHR10039">
    <property type="entry name" value="AMELOGENIN"/>
    <property type="match status" value="1"/>
</dbReference>
<dbReference type="Pfam" id="PF24883">
    <property type="entry name" value="NPHP3_N"/>
    <property type="match status" value="1"/>
</dbReference>
<sequence length="835" mass="92929">MSSPPPASKRKRLFLHPSNWEFGGKRSRTNSRSGSPLDLDISTRGVATAQTATHPRSSSPDGEPETLVSHPLIGGVQDDTTLPRLGIEQAPVTVGRASNQGTNETAWEALGKALGALHIRTKICPPLHSAIDDFKSCLHIFEDVARSRKDYAELATGLTAMVDLLIKHMSTAVSREIAETLEGIARNITKEVESIDKRQSCNGPRRVLAASGDNEDLLRRYRRIEQLFRRLQAEASMSTWNDTKRHLVNTQLENLGPVKLASYNSRISMDIGRRSCTKNTRTQILTDSMAWANDPDGAKIYWMNGMAGTGKSTIAYSLCERLEAAGQLAASFFCTRTLRECSEAKQIVPTIAYQLARRLAPFRDALCGVLDKDPDVGTLNTTSQFDSLLAKPFMESRELIARNQVVVIDALDECSDPHAVKIVLDILFRYAADIPVKFFVTSRPEPAIRGSMMSGIAERSRPHAILYLHEIEKSLVQADIELYLKDELKHMLPAHRADIEELAGQAGNLFIYAATAVRYIQPTGKAVNSRQRLKTILEVDSKSKRSMSDIDALYSAILSAALDDTLLEPDEQKSIQAVLWTSICACEPVFIETLAALCDLDRTDLAVSALEPLRSVLHVSEHNQLVTTLHASFPDFMFSKERSQGFFCDKLTHDQFLAKRCLEIMKAQLRFNICKLESSFILDDEIPDLEERVEAYISLELFYASRFWVDHLSQGGAPSSQFELLHEFLSQRLLFWMEVLNLNKCMVVGAVASTKAHMWLRASDASPEQIALARDAQIFVGSIATQLTNQLDTLALSAQIRRTSSSNGHIHGTNRPSNSRNLADRIPNSLSFFLR</sequence>
<dbReference type="EMBL" id="CAJMXA010001852">
    <property type="protein sequence ID" value="CAE6471318.1"/>
    <property type="molecule type" value="Genomic_DNA"/>
</dbReference>
<evidence type="ECO:0000313" key="5">
    <source>
        <dbReference type="Proteomes" id="UP000663853"/>
    </source>
</evidence>
<accession>A0A8H3C4D1</accession>
<dbReference type="Proteomes" id="UP000663853">
    <property type="component" value="Unassembled WGS sequence"/>
</dbReference>
<name>A0A8H3C4D1_9AGAM</name>
<dbReference type="Gene3D" id="3.40.50.300">
    <property type="entry name" value="P-loop containing nucleotide triphosphate hydrolases"/>
    <property type="match status" value="1"/>
</dbReference>
<dbReference type="AlphaFoldDB" id="A0A8H3C4D1"/>
<comment type="caution">
    <text evidence="4">The sequence shown here is derived from an EMBL/GenBank/DDBJ whole genome shotgun (WGS) entry which is preliminary data.</text>
</comment>